<sequence>MHGKKSNAHSSARRELAAIAHALKRGCCKQDQLRRKEQMMQKREVRIHVHGRV</sequence>
<name>A0A392VFH8_9FABA</name>
<protein>
    <submittedName>
        <fullName evidence="1">Uncharacterized protein</fullName>
    </submittedName>
</protein>
<organism evidence="1 2">
    <name type="scientific">Trifolium medium</name>
    <dbReference type="NCBI Taxonomy" id="97028"/>
    <lineage>
        <taxon>Eukaryota</taxon>
        <taxon>Viridiplantae</taxon>
        <taxon>Streptophyta</taxon>
        <taxon>Embryophyta</taxon>
        <taxon>Tracheophyta</taxon>
        <taxon>Spermatophyta</taxon>
        <taxon>Magnoliopsida</taxon>
        <taxon>eudicotyledons</taxon>
        <taxon>Gunneridae</taxon>
        <taxon>Pentapetalae</taxon>
        <taxon>rosids</taxon>
        <taxon>fabids</taxon>
        <taxon>Fabales</taxon>
        <taxon>Fabaceae</taxon>
        <taxon>Papilionoideae</taxon>
        <taxon>50 kb inversion clade</taxon>
        <taxon>NPAAA clade</taxon>
        <taxon>Hologalegina</taxon>
        <taxon>IRL clade</taxon>
        <taxon>Trifolieae</taxon>
        <taxon>Trifolium</taxon>
    </lineage>
</organism>
<keyword evidence="2" id="KW-1185">Reference proteome</keyword>
<accession>A0A392VFH8</accession>
<dbReference type="AlphaFoldDB" id="A0A392VFH8"/>
<dbReference type="Proteomes" id="UP000265520">
    <property type="component" value="Unassembled WGS sequence"/>
</dbReference>
<reference evidence="1 2" key="1">
    <citation type="journal article" date="2018" name="Front. Plant Sci.">
        <title>Red Clover (Trifolium pratense) and Zigzag Clover (T. medium) - A Picture of Genomic Similarities and Differences.</title>
        <authorList>
            <person name="Dluhosova J."/>
            <person name="Istvanek J."/>
            <person name="Nedelnik J."/>
            <person name="Repkova J."/>
        </authorList>
    </citation>
    <scope>NUCLEOTIDE SEQUENCE [LARGE SCALE GENOMIC DNA]</scope>
    <source>
        <strain evidence="2">cv. 10/8</strain>
        <tissue evidence="1">Leaf</tissue>
    </source>
</reference>
<dbReference type="EMBL" id="LXQA011119852">
    <property type="protein sequence ID" value="MCI85625.1"/>
    <property type="molecule type" value="Genomic_DNA"/>
</dbReference>
<evidence type="ECO:0000313" key="1">
    <source>
        <dbReference type="EMBL" id="MCI85625.1"/>
    </source>
</evidence>
<comment type="caution">
    <text evidence="1">The sequence shown here is derived from an EMBL/GenBank/DDBJ whole genome shotgun (WGS) entry which is preliminary data.</text>
</comment>
<evidence type="ECO:0000313" key="2">
    <source>
        <dbReference type="Proteomes" id="UP000265520"/>
    </source>
</evidence>
<proteinExistence type="predicted"/>